<dbReference type="Pfam" id="PF10067">
    <property type="entry name" value="DUF2306"/>
    <property type="match status" value="1"/>
</dbReference>
<proteinExistence type="predicted"/>
<comment type="caution">
    <text evidence="2">The sequence shown here is derived from an EMBL/GenBank/DDBJ whole genome shotgun (WGS) entry which is preliminary data.</text>
</comment>
<evidence type="ECO:0000313" key="3">
    <source>
        <dbReference type="Proteomes" id="UP000613011"/>
    </source>
</evidence>
<protein>
    <submittedName>
        <fullName evidence="2">DUF2306 domain-containing protein</fullName>
    </submittedName>
</protein>
<feature type="transmembrane region" description="Helical" evidence="1">
    <location>
        <begin position="40"/>
        <end position="59"/>
    </location>
</feature>
<organism evidence="2 3">
    <name type="scientific">Ramlibacter aurantiacus</name>
    <dbReference type="NCBI Taxonomy" id="2801330"/>
    <lineage>
        <taxon>Bacteria</taxon>
        <taxon>Pseudomonadati</taxon>
        <taxon>Pseudomonadota</taxon>
        <taxon>Betaproteobacteria</taxon>
        <taxon>Burkholderiales</taxon>
        <taxon>Comamonadaceae</taxon>
        <taxon>Ramlibacter</taxon>
    </lineage>
</organism>
<accession>A0A936ZNS0</accession>
<feature type="transmembrane region" description="Helical" evidence="1">
    <location>
        <begin position="104"/>
        <end position="124"/>
    </location>
</feature>
<keyword evidence="1" id="KW-0812">Transmembrane</keyword>
<keyword evidence="1" id="KW-1133">Transmembrane helix</keyword>
<reference evidence="2" key="1">
    <citation type="submission" date="2021-01" db="EMBL/GenBank/DDBJ databases">
        <title>Ramlibacter sp. strain AW1 16S ribosomal RNA gene Genome sequencing and assembly.</title>
        <authorList>
            <person name="Kang M."/>
        </authorList>
    </citation>
    <scope>NUCLEOTIDE SEQUENCE</scope>
    <source>
        <strain evidence="2">AW1</strain>
    </source>
</reference>
<dbReference type="RefSeq" id="WP_201684080.1">
    <property type="nucleotide sequence ID" value="NZ_JAEQNA010000003.1"/>
</dbReference>
<dbReference type="Proteomes" id="UP000613011">
    <property type="component" value="Unassembled WGS sequence"/>
</dbReference>
<name>A0A936ZNS0_9BURK</name>
<dbReference type="InterPro" id="IPR018750">
    <property type="entry name" value="DUF2306_membrane"/>
</dbReference>
<dbReference type="AlphaFoldDB" id="A0A936ZNS0"/>
<keyword evidence="1" id="KW-0472">Membrane</keyword>
<evidence type="ECO:0000256" key="1">
    <source>
        <dbReference type="SAM" id="Phobius"/>
    </source>
</evidence>
<feature type="transmembrane region" description="Helical" evidence="1">
    <location>
        <begin position="6"/>
        <end position="28"/>
    </location>
</feature>
<sequence length="137" mass="15047">MQLTPLIVFHAGTALAALAIGPVVLWSRMGRLRRPRLHRLLGYTWVALILVAALSSLFIRDFRLPNVAGYTPIHLLVPVTLGSLCVAFAALARGHVVLHRRTMQLLYLSACVVTGALTLLPGRAMHDLVLRQWLGLV</sequence>
<keyword evidence="3" id="KW-1185">Reference proteome</keyword>
<dbReference type="EMBL" id="JAEQNA010000003">
    <property type="protein sequence ID" value="MBL0421021.1"/>
    <property type="molecule type" value="Genomic_DNA"/>
</dbReference>
<feature type="transmembrane region" description="Helical" evidence="1">
    <location>
        <begin position="71"/>
        <end position="92"/>
    </location>
</feature>
<gene>
    <name evidence="2" type="ORF">JI739_11745</name>
</gene>
<evidence type="ECO:0000313" key="2">
    <source>
        <dbReference type="EMBL" id="MBL0421021.1"/>
    </source>
</evidence>